<evidence type="ECO:0000313" key="5">
    <source>
        <dbReference type="Proteomes" id="UP000307768"/>
    </source>
</evidence>
<reference evidence="4 5" key="1">
    <citation type="submission" date="2019-09" db="EMBL/GenBank/DDBJ databases">
        <title>Mumia zhuanghuii sp. nov. isolated from the intestinal contents of plateau pika (Ochotona curzoniae) in the Qinghai-Tibet plateau of China.</title>
        <authorList>
            <person name="Tian Z."/>
        </authorList>
    </citation>
    <scope>NUCLEOTIDE SEQUENCE [LARGE SCALE GENOMIC DNA]</scope>
    <source>
        <strain evidence="5">350</strain>
    </source>
</reference>
<dbReference type="CDD" id="cd03801">
    <property type="entry name" value="GT4_PimA-like"/>
    <property type="match status" value="1"/>
</dbReference>
<dbReference type="Gene3D" id="3.40.50.2000">
    <property type="entry name" value="Glycogen Phosphorylase B"/>
    <property type="match status" value="2"/>
</dbReference>
<evidence type="ECO:0000256" key="2">
    <source>
        <dbReference type="ARBA" id="ARBA00022679"/>
    </source>
</evidence>
<dbReference type="EMBL" id="VDFQ02000002">
    <property type="protein sequence ID" value="KAA1423293.1"/>
    <property type="molecule type" value="Genomic_DNA"/>
</dbReference>
<dbReference type="PANTHER" id="PTHR45947:SF3">
    <property type="entry name" value="SULFOQUINOVOSYL TRANSFERASE SQD2"/>
    <property type="match status" value="1"/>
</dbReference>
<keyword evidence="2 4" id="KW-0808">Transferase</keyword>
<dbReference type="GO" id="GO:0016757">
    <property type="term" value="F:glycosyltransferase activity"/>
    <property type="evidence" value="ECO:0007669"/>
    <property type="project" value="UniProtKB-KW"/>
</dbReference>
<dbReference type="PANTHER" id="PTHR45947">
    <property type="entry name" value="SULFOQUINOVOSYL TRANSFERASE SQD2"/>
    <property type="match status" value="1"/>
</dbReference>
<proteinExistence type="predicted"/>
<gene>
    <name evidence="4" type="ORF">FE697_006630</name>
</gene>
<evidence type="ECO:0000313" key="4">
    <source>
        <dbReference type="EMBL" id="KAA1423293.1"/>
    </source>
</evidence>
<dbReference type="SUPFAM" id="SSF53756">
    <property type="entry name" value="UDP-Glycosyltransferase/glycogen phosphorylase"/>
    <property type="match status" value="1"/>
</dbReference>
<comment type="caution">
    <text evidence="4">The sequence shown here is derived from an EMBL/GenBank/DDBJ whole genome shotgun (WGS) entry which is preliminary data.</text>
</comment>
<dbReference type="Proteomes" id="UP000307768">
    <property type="component" value="Unassembled WGS sequence"/>
</dbReference>
<dbReference type="AlphaFoldDB" id="A0A5Q6RYX7"/>
<dbReference type="OrthoDB" id="5240531at2"/>
<evidence type="ECO:0000256" key="1">
    <source>
        <dbReference type="ARBA" id="ARBA00022676"/>
    </source>
</evidence>
<name>A0A5Q6RYX7_9ACTN</name>
<dbReference type="RefSeq" id="WP_149768812.1">
    <property type="nucleotide sequence ID" value="NZ_VDFQ02000002.1"/>
</dbReference>
<accession>A0A5Q6RYX7</accession>
<organism evidence="4 5">
    <name type="scientific">Mumia zhuanghuii</name>
    <dbReference type="NCBI Taxonomy" id="2585211"/>
    <lineage>
        <taxon>Bacteria</taxon>
        <taxon>Bacillati</taxon>
        <taxon>Actinomycetota</taxon>
        <taxon>Actinomycetes</taxon>
        <taxon>Propionibacteriales</taxon>
        <taxon>Nocardioidaceae</taxon>
        <taxon>Mumia</taxon>
    </lineage>
</organism>
<evidence type="ECO:0000259" key="3">
    <source>
        <dbReference type="Pfam" id="PF13439"/>
    </source>
</evidence>
<keyword evidence="1" id="KW-0328">Glycosyltransferase</keyword>
<dbReference type="GO" id="GO:1901137">
    <property type="term" value="P:carbohydrate derivative biosynthetic process"/>
    <property type="evidence" value="ECO:0007669"/>
    <property type="project" value="UniProtKB-ARBA"/>
</dbReference>
<dbReference type="InterPro" id="IPR028098">
    <property type="entry name" value="Glyco_trans_4-like_N"/>
</dbReference>
<dbReference type="InterPro" id="IPR050194">
    <property type="entry name" value="Glycosyltransferase_grp1"/>
</dbReference>
<feature type="domain" description="Glycosyltransferase subfamily 4-like N-terminal" evidence="3">
    <location>
        <begin position="14"/>
        <end position="170"/>
    </location>
</feature>
<dbReference type="Pfam" id="PF13439">
    <property type="entry name" value="Glyco_transf_4"/>
    <property type="match status" value="1"/>
</dbReference>
<dbReference type="Pfam" id="PF13692">
    <property type="entry name" value="Glyco_trans_1_4"/>
    <property type="match status" value="1"/>
</dbReference>
<protein>
    <submittedName>
        <fullName evidence="4">Glycosyltransferase family 4 protein</fullName>
    </submittedName>
</protein>
<sequence>MRIGMVCPYSFDVPGGVQNHVLDLSRTLGELGVDVSVLAPAADDDDLPAYVTPAGRALPLRYNGAVARVSFGPLAMARTRRWLRDGNFDVLHVHDPATPSVSLMALSLASGVSIATIHTSIGRSRALAATEPLLRPAMEKLSARITVSREAQRVVAQYQGGDSVIIPNGLYVDDFAGVERRPGGSSAAATVAGDRRDLLFLGRFEEPRKGLPVLLEALPRVVERFPGTRLVVAGAGDPKVGTAMVPPELRPYVEIVGRVSDAERARLLSEADVYIAPNTGGESFGIVLIEAMAAGAPVVASDIRAFADVLEDGRLGALFANEDGGALAATLLTVLDDPRRESRADLARREVKRYDWSVVAPQVVRVYETVLGGGSGT</sequence>